<dbReference type="Gene3D" id="3.30.70.1230">
    <property type="entry name" value="Nucleotide cyclase"/>
    <property type="match status" value="1"/>
</dbReference>
<protein>
    <submittedName>
        <fullName evidence="4">Adenylate cyclase type 9</fullName>
    </submittedName>
</protein>
<dbReference type="PROSITE" id="PS50125">
    <property type="entry name" value="GUANYLATE_CYCLASE_2"/>
    <property type="match status" value="1"/>
</dbReference>
<dbReference type="GO" id="GO:0035556">
    <property type="term" value="P:intracellular signal transduction"/>
    <property type="evidence" value="ECO:0007669"/>
    <property type="project" value="InterPro"/>
</dbReference>
<dbReference type="Proteomes" id="UP000440578">
    <property type="component" value="Unassembled WGS sequence"/>
</dbReference>
<dbReference type="GO" id="GO:0016829">
    <property type="term" value="F:lyase activity"/>
    <property type="evidence" value="ECO:0007669"/>
    <property type="project" value="UniProtKB-KW"/>
</dbReference>
<dbReference type="Pfam" id="PF00211">
    <property type="entry name" value="Guanylate_cyc"/>
    <property type="match status" value="1"/>
</dbReference>
<reference evidence="4 5" key="1">
    <citation type="submission" date="2019-07" db="EMBL/GenBank/DDBJ databases">
        <title>Draft genome assembly of a fouling barnacle, Amphibalanus amphitrite (Darwin, 1854): The first reference genome for Thecostraca.</title>
        <authorList>
            <person name="Kim W."/>
        </authorList>
    </citation>
    <scope>NUCLEOTIDE SEQUENCE [LARGE SCALE GENOMIC DNA]</scope>
    <source>
        <strain evidence="4">SNU_AA5</strain>
        <tissue evidence="4">Soma without cirri and trophi</tissue>
    </source>
</reference>
<dbReference type="AlphaFoldDB" id="A0A6A4W7I4"/>
<dbReference type="EMBL" id="VIIS01001465">
    <property type="protein sequence ID" value="KAF0297831.1"/>
    <property type="molecule type" value="Genomic_DNA"/>
</dbReference>
<evidence type="ECO:0000313" key="4">
    <source>
        <dbReference type="EMBL" id="KAF0297831.1"/>
    </source>
</evidence>
<feature type="region of interest" description="Disordered" evidence="2">
    <location>
        <begin position="1"/>
        <end position="48"/>
    </location>
</feature>
<dbReference type="SUPFAM" id="SSF55073">
    <property type="entry name" value="Nucleotide cyclase"/>
    <property type="match status" value="1"/>
</dbReference>
<keyword evidence="5" id="KW-1185">Reference proteome</keyword>
<dbReference type="GO" id="GO:0009190">
    <property type="term" value="P:cyclic nucleotide biosynthetic process"/>
    <property type="evidence" value="ECO:0007669"/>
    <property type="project" value="InterPro"/>
</dbReference>
<feature type="domain" description="Guanylate cyclase" evidence="3">
    <location>
        <begin position="78"/>
        <end position="110"/>
    </location>
</feature>
<evidence type="ECO:0000313" key="5">
    <source>
        <dbReference type="Proteomes" id="UP000440578"/>
    </source>
</evidence>
<accession>A0A6A4W7I4</accession>
<evidence type="ECO:0000256" key="1">
    <source>
        <dbReference type="ARBA" id="ARBA00023239"/>
    </source>
</evidence>
<gene>
    <name evidence="4" type="primary">Adcy9_2</name>
    <name evidence="4" type="ORF">FJT64_000502</name>
</gene>
<keyword evidence="1" id="KW-0456">Lyase</keyword>
<sequence length="110" mass="11611">MKRLVGAAANGGRMEAPPSPTAGAAGPRRTHSLAPDDADSRRPAKLSDLSDLVTVGGRLPGYRSRPAVPLRSGRLPPDIVGFTRMSSNKSAEQLVGLLNDLFGRFDELCT</sequence>
<comment type="caution">
    <text evidence="4">The sequence shown here is derived from an EMBL/GenBank/DDBJ whole genome shotgun (WGS) entry which is preliminary data.</text>
</comment>
<name>A0A6A4W7I4_AMPAM</name>
<dbReference type="InterPro" id="IPR029787">
    <property type="entry name" value="Nucleotide_cyclase"/>
</dbReference>
<dbReference type="InterPro" id="IPR001054">
    <property type="entry name" value="A/G_cyclase"/>
</dbReference>
<proteinExistence type="predicted"/>
<evidence type="ECO:0000256" key="2">
    <source>
        <dbReference type="SAM" id="MobiDB-lite"/>
    </source>
</evidence>
<evidence type="ECO:0000259" key="3">
    <source>
        <dbReference type="PROSITE" id="PS50125"/>
    </source>
</evidence>
<organism evidence="4 5">
    <name type="scientific">Amphibalanus amphitrite</name>
    <name type="common">Striped barnacle</name>
    <name type="synonym">Balanus amphitrite</name>
    <dbReference type="NCBI Taxonomy" id="1232801"/>
    <lineage>
        <taxon>Eukaryota</taxon>
        <taxon>Metazoa</taxon>
        <taxon>Ecdysozoa</taxon>
        <taxon>Arthropoda</taxon>
        <taxon>Crustacea</taxon>
        <taxon>Multicrustacea</taxon>
        <taxon>Cirripedia</taxon>
        <taxon>Thoracica</taxon>
        <taxon>Thoracicalcarea</taxon>
        <taxon>Balanomorpha</taxon>
        <taxon>Balanoidea</taxon>
        <taxon>Balanidae</taxon>
        <taxon>Amphibalaninae</taxon>
        <taxon>Amphibalanus</taxon>
    </lineage>
</organism>